<dbReference type="RefSeq" id="WP_185692940.1">
    <property type="nucleotide sequence ID" value="NZ_JACHVA010000083.1"/>
</dbReference>
<accession>A0A7X1AYB6</accession>
<gene>
    <name evidence="3" type="primary">dgt</name>
    <name evidence="3" type="ORF">H5P30_10685</name>
</gene>
<dbReference type="EMBL" id="JACHVA010000083">
    <property type="protein sequence ID" value="MBC2602243.1"/>
    <property type="molecule type" value="Genomic_DNA"/>
</dbReference>
<dbReference type="SMART" id="SM00471">
    <property type="entry name" value="HDc"/>
    <property type="match status" value="1"/>
</dbReference>
<dbReference type="PANTHER" id="PTHR11373:SF43">
    <property type="entry name" value="DEOXYGUANOSINETRIPHOSPHATE TRIPHOSPHOHYDROLASE-LIKE PROTEIN"/>
    <property type="match status" value="1"/>
</dbReference>
<reference evidence="3 4" key="1">
    <citation type="submission" date="2020-07" db="EMBL/GenBank/DDBJ databases">
        <authorList>
            <person name="Feng X."/>
        </authorList>
    </citation>
    <scope>NUCLEOTIDE SEQUENCE [LARGE SCALE GENOMIC DNA]</scope>
    <source>
        <strain evidence="3 4">JCM14086</strain>
    </source>
</reference>
<dbReference type="GO" id="GO:0006203">
    <property type="term" value="P:dGTP catabolic process"/>
    <property type="evidence" value="ECO:0007669"/>
    <property type="project" value="TreeGrafter"/>
</dbReference>
<dbReference type="SUPFAM" id="SSF109604">
    <property type="entry name" value="HD-domain/PDEase-like"/>
    <property type="match status" value="1"/>
</dbReference>
<comment type="caution">
    <text evidence="3">The sequence shown here is derived from an EMBL/GenBank/DDBJ whole genome shotgun (WGS) entry which is preliminary data.</text>
</comment>
<sequence length="434" mass="50171">MHSWQENRFYGDFDRETLPGGKRPPEDHRSPFAIDRDRVVFSYAFRRLQSKTQVFQSGEFDFYRTRLTHSMEVARIGRSICDYLTYSSPVLQKDFFLDQDLTEGICLSHDLGHPPFGHIGERKLNELMSGFGGFEGNGQTLRILTRLIYAREKGSEGMNPTRAFLDGVLKYKQLYRERFRESGTHPENHFIYDDQEQVRDFALGSGLVPGELDSFPNLNKVRSIECQVMDWADDAAYSLNDIVDGIEARYITQHTVDKWAEKVDDLSESDFKLLDELKRSIREGYYERKFGSKVGAFINATRIVESEGPFSDRTNRYRFRLDIDPASRREANLYKRIANDLIFQSTTIQQIEFKGSRLLGDLFEAVMDNYSAKTTGRCLKLVSDHEHELFRNAGGDAERARLVSDFLSGLTDGQAVRYYKKWFDPDFASILDIN</sequence>
<protein>
    <submittedName>
        <fullName evidence="3">DNTP triphosphohydrolase</fullName>
    </submittedName>
</protein>
<dbReference type="InterPro" id="IPR050135">
    <property type="entry name" value="dGTPase-like"/>
</dbReference>
<dbReference type="CDD" id="cd00077">
    <property type="entry name" value="HDc"/>
    <property type="match status" value="1"/>
</dbReference>
<feature type="domain" description="HD/PDEase" evidence="2">
    <location>
        <begin position="62"/>
        <end position="247"/>
    </location>
</feature>
<organism evidence="3 4">
    <name type="scientific">Puniceicoccus vermicola</name>
    <dbReference type="NCBI Taxonomy" id="388746"/>
    <lineage>
        <taxon>Bacteria</taxon>
        <taxon>Pseudomonadati</taxon>
        <taxon>Verrucomicrobiota</taxon>
        <taxon>Opitutia</taxon>
        <taxon>Puniceicoccales</taxon>
        <taxon>Puniceicoccaceae</taxon>
        <taxon>Puniceicoccus</taxon>
    </lineage>
</organism>
<dbReference type="NCBIfam" id="TIGR01353">
    <property type="entry name" value="dGTP_triPase"/>
    <property type="match status" value="1"/>
</dbReference>
<dbReference type="PANTHER" id="PTHR11373">
    <property type="entry name" value="DEOXYNUCLEOSIDE TRIPHOSPHATE TRIPHOSPHOHYDROLASE"/>
    <property type="match status" value="1"/>
</dbReference>
<dbReference type="Proteomes" id="UP000525652">
    <property type="component" value="Unassembled WGS sequence"/>
</dbReference>
<dbReference type="Pfam" id="PF01966">
    <property type="entry name" value="HD"/>
    <property type="match status" value="1"/>
</dbReference>
<evidence type="ECO:0000313" key="4">
    <source>
        <dbReference type="Proteomes" id="UP000525652"/>
    </source>
</evidence>
<proteinExistence type="predicted"/>
<dbReference type="InterPro" id="IPR006261">
    <property type="entry name" value="dGTPase"/>
</dbReference>
<dbReference type="AlphaFoldDB" id="A0A7X1AYB6"/>
<evidence type="ECO:0000259" key="2">
    <source>
        <dbReference type="SMART" id="SM00471"/>
    </source>
</evidence>
<evidence type="ECO:0000256" key="1">
    <source>
        <dbReference type="ARBA" id="ARBA00022801"/>
    </source>
</evidence>
<name>A0A7X1AYB6_9BACT</name>
<evidence type="ECO:0000313" key="3">
    <source>
        <dbReference type="EMBL" id="MBC2602243.1"/>
    </source>
</evidence>
<dbReference type="InterPro" id="IPR003607">
    <property type="entry name" value="HD/PDEase_dom"/>
</dbReference>
<dbReference type="InterPro" id="IPR026875">
    <property type="entry name" value="PHydrolase_assoc_dom"/>
</dbReference>
<keyword evidence="4" id="KW-1185">Reference proteome</keyword>
<dbReference type="GO" id="GO:0008832">
    <property type="term" value="F:dGTPase activity"/>
    <property type="evidence" value="ECO:0007669"/>
    <property type="project" value="TreeGrafter"/>
</dbReference>
<dbReference type="Pfam" id="PF13286">
    <property type="entry name" value="HD_assoc"/>
    <property type="match status" value="1"/>
</dbReference>
<dbReference type="Gene3D" id="1.10.3210.10">
    <property type="entry name" value="Hypothetical protein af1432"/>
    <property type="match status" value="1"/>
</dbReference>
<dbReference type="InterPro" id="IPR006674">
    <property type="entry name" value="HD_domain"/>
</dbReference>
<keyword evidence="1 3" id="KW-0378">Hydrolase</keyword>